<protein>
    <submittedName>
        <fullName evidence="2">Uncharacterized protein</fullName>
    </submittedName>
</protein>
<name>A0ABS6YLS7_9ACTN</name>
<dbReference type="EMBL" id="WMBF01000101">
    <property type="protein sequence ID" value="MBW5422365.1"/>
    <property type="molecule type" value="Genomic_DNA"/>
</dbReference>
<keyword evidence="3" id="KW-1185">Reference proteome</keyword>
<evidence type="ECO:0000256" key="1">
    <source>
        <dbReference type="SAM" id="MobiDB-lite"/>
    </source>
</evidence>
<feature type="region of interest" description="Disordered" evidence="1">
    <location>
        <begin position="1"/>
        <end position="27"/>
    </location>
</feature>
<feature type="region of interest" description="Disordered" evidence="1">
    <location>
        <begin position="71"/>
        <end position="95"/>
    </location>
</feature>
<organism evidence="2 3">
    <name type="scientific">Streptomyces anatolicus</name>
    <dbReference type="NCBI Taxonomy" id="2675858"/>
    <lineage>
        <taxon>Bacteria</taxon>
        <taxon>Bacillati</taxon>
        <taxon>Actinomycetota</taxon>
        <taxon>Actinomycetes</taxon>
        <taxon>Kitasatosporales</taxon>
        <taxon>Streptomycetaceae</taxon>
        <taxon>Streptomyces</taxon>
    </lineage>
</organism>
<evidence type="ECO:0000313" key="2">
    <source>
        <dbReference type="EMBL" id="MBW5422365.1"/>
    </source>
</evidence>
<evidence type="ECO:0000313" key="3">
    <source>
        <dbReference type="Proteomes" id="UP001197114"/>
    </source>
</evidence>
<sequence length="95" mass="10580">MDSDDEQLLRGRVYGHDHDQPGPRPGQRYAELVGGPLDGLLLDITEWTGDDWTRVERETGVALPTELGRFGAGGRAMYAPRPGDPRRFDWSGDMP</sequence>
<feature type="compositionally biased region" description="Basic and acidic residues" evidence="1">
    <location>
        <begin position="83"/>
        <end position="95"/>
    </location>
</feature>
<comment type="caution">
    <text evidence="2">The sequence shown here is derived from an EMBL/GenBank/DDBJ whole genome shotgun (WGS) entry which is preliminary data.</text>
</comment>
<gene>
    <name evidence="2" type="ORF">GKQ77_12450</name>
</gene>
<dbReference type="Proteomes" id="UP001197114">
    <property type="component" value="Unassembled WGS sequence"/>
</dbReference>
<reference evidence="2 3" key="1">
    <citation type="submission" date="2019-11" db="EMBL/GenBank/DDBJ databases">
        <authorList>
            <person name="Ay H."/>
        </authorList>
    </citation>
    <scope>NUCLEOTIDE SEQUENCE [LARGE SCALE GENOMIC DNA]</scope>
    <source>
        <strain evidence="2 3">BG9H</strain>
    </source>
</reference>
<dbReference type="RefSeq" id="WP_219688783.1">
    <property type="nucleotide sequence ID" value="NZ_WMBF01000101.1"/>
</dbReference>
<accession>A0ABS6YLS7</accession>
<proteinExistence type="predicted"/>